<evidence type="ECO:0000313" key="3">
    <source>
        <dbReference type="Proteomes" id="UP000016930"/>
    </source>
</evidence>
<dbReference type="EMBL" id="KB445794">
    <property type="protein sequence ID" value="EMD38808.1"/>
    <property type="molecule type" value="Genomic_DNA"/>
</dbReference>
<protein>
    <submittedName>
        <fullName evidence="2">Uncharacterized protein</fullName>
    </submittedName>
</protein>
<evidence type="ECO:0000313" key="2">
    <source>
        <dbReference type="EMBL" id="EMD38808.1"/>
    </source>
</evidence>
<dbReference type="OrthoDB" id="2803498at2759"/>
<evidence type="ECO:0000256" key="1">
    <source>
        <dbReference type="SAM" id="MobiDB-lite"/>
    </source>
</evidence>
<gene>
    <name evidence="2" type="ORF">CERSUDRAFT_72093</name>
</gene>
<feature type="compositionally biased region" description="Low complexity" evidence="1">
    <location>
        <begin position="12"/>
        <end position="31"/>
    </location>
</feature>
<keyword evidence="3" id="KW-1185">Reference proteome</keyword>
<sequence>MVATSDPQLAVPSSPSKPTSSTTSKSPSNSGSATIVGIAVMENPRVADNTKPRMVYFDASFYLGDNATPLVACLKYFNEHSYDFSTDSPQAVFLSAAITRMHNSAKVCSTVLETTDYDVIGDVNWLCIPEGVDPRQRPLMFVSGPVDKINTCDSQFDITVSQYVSHLEGLGDLSVRVHIPNSPRWPNSKPMPQDAGSNVYVQGTLSHLSRYSDPDSTIYNVTLSSINFFGGRKPALPSFDASQMMSPTRGKGRAGMFSFSDYDASRSPLANKSKKRHLDTGDDLKSN</sequence>
<proteinExistence type="predicted"/>
<feature type="region of interest" description="Disordered" evidence="1">
    <location>
        <begin position="265"/>
        <end position="287"/>
    </location>
</feature>
<organism evidence="2 3">
    <name type="scientific">Ceriporiopsis subvermispora (strain B)</name>
    <name type="common">White-rot fungus</name>
    <name type="synonym">Gelatoporia subvermispora</name>
    <dbReference type="NCBI Taxonomy" id="914234"/>
    <lineage>
        <taxon>Eukaryota</taxon>
        <taxon>Fungi</taxon>
        <taxon>Dikarya</taxon>
        <taxon>Basidiomycota</taxon>
        <taxon>Agaricomycotina</taxon>
        <taxon>Agaricomycetes</taxon>
        <taxon>Polyporales</taxon>
        <taxon>Gelatoporiaceae</taxon>
        <taxon>Gelatoporia</taxon>
    </lineage>
</organism>
<dbReference type="Proteomes" id="UP000016930">
    <property type="component" value="Unassembled WGS sequence"/>
</dbReference>
<feature type="region of interest" description="Disordered" evidence="1">
    <location>
        <begin position="1"/>
        <end position="31"/>
    </location>
</feature>
<dbReference type="AlphaFoldDB" id="M2QP22"/>
<dbReference type="HOGENOM" id="CLU_970170_0_0_1"/>
<accession>M2QP22</accession>
<name>M2QP22_CERS8</name>
<feature type="compositionally biased region" description="Basic and acidic residues" evidence="1">
    <location>
        <begin position="278"/>
        <end position="287"/>
    </location>
</feature>
<reference evidence="2 3" key="1">
    <citation type="journal article" date="2012" name="Proc. Natl. Acad. Sci. U.S.A.">
        <title>Comparative genomics of Ceriporiopsis subvermispora and Phanerochaete chrysosporium provide insight into selective ligninolysis.</title>
        <authorList>
            <person name="Fernandez-Fueyo E."/>
            <person name="Ruiz-Duenas F.J."/>
            <person name="Ferreira P."/>
            <person name="Floudas D."/>
            <person name="Hibbett D.S."/>
            <person name="Canessa P."/>
            <person name="Larrondo L.F."/>
            <person name="James T.Y."/>
            <person name="Seelenfreund D."/>
            <person name="Lobos S."/>
            <person name="Polanco R."/>
            <person name="Tello M."/>
            <person name="Honda Y."/>
            <person name="Watanabe T."/>
            <person name="Watanabe T."/>
            <person name="Ryu J.S."/>
            <person name="Kubicek C.P."/>
            <person name="Schmoll M."/>
            <person name="Gaskell J."/>
            <person name="Hammel K.E."/>
            <person name="St John F.J."/>
            <person name="Vanden Wymelenberg A."/>
            <person name="Sabat G."/>
            <person name="Splinter BonDurant S."/>
            <person name="Syed K."/>
            <person name="Yadav J.S."/>
            <person name="Doddapaneni H."/>
            <person name="Subramanian V."/>
            <person name="Lavin J.L."/>
            <person name="Oguiza J.A."/>
            <person name="Perez G."/>
            <person name="Pisabarro A.G."/>
            <person name="Ramirez L."/>
            <person name="Santoyo F."/>
            <person name="Master E."/>
            <person name="Coutinho P.M."/>
            <person name="Henrissat B."/>
            <person name="Lombard V."/>
            <person name="Magnuson J.K."/>
            <person name="Kuees U."/>
            <person name="Hori C."/>
            <person name="Igarashi K."/>
            <person name="Samejima M."/>
            <person name="Held B.W."/>
            <person name="Barry K.W."/>
            <person name="LaButti K.M."/>
            <person name="Lapidus A."/>
            <person name="Lindquist E.A."/>
            <person name="Lucas S.M."/>
            <person name="Riley R."/>
            <person name="Salamov A.A."/>
            <person name="Hoffmeister D."/>
            <person name="Schwenk D."/>
            <person name="Hadar Y."/>
            <person name="Yarden O."/>
            <person name="de Vries R.P."/>
            <person name="Wiebenga A."/>
            <person name="Stenlid J."/>
            <person name="Eastwood D."/>
            <person name="Grigoriev I.V."/>
            <person name="Berka R.M."/>
            <person name="Blanchette R.A."/>
            <person name="Kersten P."/>
            <person name="Martinez A.T."/>
            <person name="Vicuna R."/>
            <person name="Cullen D."/>
        </authorList>
    </citation>
    <scope>NUCLEOTIDE SEQUENCE [LARGE SCALE GENOMIC DNA]</scope>
    <source>
        <strain evidence="2 3">B</strain>
    </source>
</reference>